<dbReference type="EMBL" id="FMZR01000001">
    <property type="protein sequence ID" value="SDC21276.1"/>
    <property type="molecule type" value="Genomic_DNA"/>
</dbReference>
<evidence type="ECO:0000259" key="2">
    <source>
        <dbReference type="Pfam" id="PF10651"/>
    </source>
</evidence>
<feature type="domain" description="BppU N-terminal" evidence="2">
    <location>
        <begin position="7"/>
        <end position="132"/>
    </location>
</feature>
<evidence type="ECO:0000313" key="3">
    <source>
        <dbReference type="EMBL" id="SDC21276.1"/>
    </source>
</evidence>
<keyword evidence="1" id="KW-0175">Coiled coil</keyword>
<evidence type="ECO:0000256" key="1">
    <source>
        <dbReference type="SAM" id="Coils"/>
    </source>
</evidence>
<proteinExistence type="predicted"/>
<name>A0A1G6JTE2_9BACI</name>
<protein>
    <recommendedName>
        <fullName evidence="2">BppU N-terminal domain-containing protein</fullName>
    </recommendedName>
</protein>
<dbReference type="InterPro" id="IPR018913">
    <property type="entry name" value="BppU_N"/>
</dbReference>
<dbReference type="Gene3D" id="2.60.40.3350">
    <property type="match status" value="1"/>
</dbReference>
<sequence length="392" mass="43598">MLDLSNQIMPRTITARENDRNGFKIVGNLKERGKAVDLTGFAVFYEAISPLGFFVRDIAVITNFRDGVFEYTVSKEAVSSAGVWVGYFAFEKGTERFTTQDIRISLAFDVKSGSVQLENYIAEFDKLKKQIDDLQLAVDKANVVKKSGDTMTGDLKFDVSNGNREITATNGTNDLYKWIMRGTNFEFFNQSLNKGIFNYNNTTGMFNVTADTNLLKKTGDTMTGALYLRNNWEHAIPDGSKGVTVVVNEPLNKWAIGPKVGGNTTWANELSMDLNTGTITVADLKTKKDTDWTPLTLLNGVKQQSSQPASAVKRSGNVVNIVCAITDFKDKQVIANVPAIFRPDREMLFTCNYFQGLVLKNGYVIIKPNGDIYLEGLESTVSLYRFALTYIV</sequence>
<dbReference type="Pfam" id="PF10651">
    <property type="entry name" value="BppU_N"/>
    <property type="match status" value="1"/>
</dbReference>
<organism evidence="3 4">
    <name type="scientific">Bacillus wiedmannii</name>
    <dbReference type="NCBI Taxonomy" id="1890302"/>
    <lineage>
        <taxon>Bacteria</taxon>
        <taxon>Bacillati</taxon>
        <taxon>Bacillota</taxon>
        <taxon>Bacilli</taxon>
        <taxon>Bacillales</taxon>
        <taxon>Bacillaceae</taxon>
        <taxon>Bacillus</taxon>
        <taxon>Bacillus cereus group</taxon>
    </lineage>
</organism>
<accession>A0A1G6JTE2</accession>
<feature type="coiled-coil region" evidence="1">
    <location>
        <begin position="117"/>
        <end position="144"/>
    </location>
</feature>
<evidence type="ECO:0000313" key="4">
    <source>
        <dbReference type="Proteomes" id="UP000183507"/>
    </source>
</evidence>
<dbReference type="AlphaFoldDB" id="A0A1G6JTE2"/>
<gene>
    <name evidence="3" type="ORF">SAMN04487767_101489</name>
</gene>
<dbReference type="Proteomes" id="UP000183507">
    <property type="component" value="Unassembled WGS sequence"/>
</dbReference>
<reference evidence="4" key="1">
    <citation type="submission" date="2016-10" db="EMBL/GenBank/DDBJ databases">
        <authorList>
            <person name="Varghese N."/>
        </authorList>
    </citation>
    <scope>NUCLEOTIDE SEQUENCE [LARGE SCALE GENOMIC DNA]</scope>
    <source>
        <strain evidence="4">KPR-7A</strain>
    </source>
</reference>